<evidence type="ECO:0000313" key="3">
    <source>
        <dbReference type="Proteomes" id="UP000824540"/>
    </source>
</evidence>
<proteinExistence type="predicted"/>
<name>A0A8T2N7G7_9TELE</name>
<dbReference type="Gene3D" id="1.20.120.20">
    <property type="entry name" value="Apolipoprotein"/>
    <property type="match status" value="1"/>
</dbReference>
<keyword evidence="3" id="KW-1185">Reference proteome</keyword>
<evidence type="ECO:0000313" key="2">
    <source>
        <dbReference type="EMBL" id="KAG9335886.1"/>
    </source>
</evidence>
<reference evidence="2" key="1">
    <citation type="thesis" date="2021" institute="BYU ScholarsArchive" country="Provo, UT, USA">
        <title>Applications of and Algorithms for Genome Assembly and Genomic Analyses with an Emphasis on Marine Teleosts.</title>
        <authorList>
            <person name="Pickett B.D."/>
        </authorList>
    </citation>
    <scope>NUCLEOTIDE SEQUENCE</scope>
    <source>
        <strain evidence="2">HI-2016</strain>
    </source>
</reference>
<dbReference type="AlphaFoldDB" id="A0A8T2N7G7"/>
<organism evidence="2 3">
    <name type="scientific">Albula glossodonta</name>
    <name type="common">roundjaw bonefish</name>
    <dbReference type="NCBI Taxonomy" id="121402"/>
    <lineage>
        <taxon>Eukaryota</taxon>
        <taxon>Metazoa</taxon>
        <taxon>Chordata</taxon>
        <taxon>Craniata</taxon>
        <taxon>Vertebrata</taxon>
        <taxon>Euteleostomi</taxon>
        <taxon>Actinopterygii</taxon>
        <taxon>Neopterygii</taxon>
        <taxon>Teleostei</taxon>
        <taxon>Albuliformes</taxon>
        <taxon>Albulidae</taxon>
        <taxon>Albula</taxon>
    </lineage>
</organism>
<evidence type="ECO:0000256" key="1">
    <source>
        <dbReference type="SAM" id="MobiDB-lite"/>
    </source>
</evidence>
<dbReference type="OrthoDB" id="10664034at2759"/>
<sequence length="427" mass="48288">MLALNPSTANTTSVASTEVKRLMKETSTASKWQLLSRLLKLEKAITPPKPNPRAKNTWVAASRHTLGSSIISSCRRRTEGPQCYASQTPSPHFRGHTSVQAASRQTLILQLRPPPSEMESEMSRATRCHICGTKHIDQNLTSYFKHIDQNLTSYFKHIDQNLTSYFKHIDQNLTSYFKHIDQNLTSYFKHIDQNLTSYFKHIDQNLTSYFKHIDQNLTSYFKHMNQNLASFFKHIDQNLISCFKPSSRLLAQEKHEHYLTRAGFVLDQRALVPGERLLEGLGEVEQAPSDDDVVVQGDKEAKLQRQNHRPKIKADKSYNMRMQTATQSPPTDRPLPPHHAAGESDSPQVGTDVVPDPDTTPADPLPNGQLQEEQRDSDQHQQNHVGHQSGRICGIVPDWTPAMSVAEILSLDSRKVMVPDSTVSSLR</sequence>
<protein>
    <submittedName>
        <fullName evidence="2">Uncharacterized protein</fullName>
    </submittedName>
</protein>
<dbReference type="EMBL" id="JAFBMS010000107">
    <property type="protein sequence ID" value="KAG9335886.1"/>
    <property type="molecule type" value="Genomic_DNA"/>
</dbReference>
<feature type="region of interest" description="Disordered" evidence="1">
    <location>
        <begin position="300"/>
        <end position="387"/>
    </location>
</feature>
<feature type="compositionally biased region" description="Basic and acidic residues" evidence="1">
    <location>
        <begin position="372"/>
        <end position="381"/>
    </location>
</feature>
<accession>A0A8T2N7G7</accession>
<feature type="compositionally biased region" description="Polar residues" evidence="1">
    <location>
        <begin position="320"/>
        <end position="330"/>
    </location>
</feature>
<dbReference type="SUPFAM" id="SSF47162">
    <property type="entry name" value="Apolipoprotein"/>
    <property type="match status" value="1"/>
</dbReference>
<feature type="compositionally biased region" description="Low complexity" evidence="1">
    <location>
        <begin position="347"/>
        <end position="366"/>
    </location>
</feature>
<comment type="caution">
    <text evidence="2">The sequence shown here is derived from an EMBL/GenBank/DDBJ whole genome shotgun (WGS) entry which is preliminary data.</text>
</comment>
<gene>
    <name evidence="2" type="ORF">JZ751_003543</name>
</gene>
<dbReference type="Proteomes" id="UP000824540">
    <property type="component" value="Unassembled WGS sequence"/>
</dbReference>